<reference evidence="4 5" key="1">
    <citation type="submission" date="2020-07" db="EMBL/GenBank/DDBJ databases">
        <title>Characterization and genome sequencing of isolate MD1, a novel member within the family Lachnospiraceae.</title>
        <authorList>
            <person name="Rettenmaier R."/>
            <person name="Di Bello L."/>
            <person name="Zinser C."/>
            <person name="Scheitz K."/>
            <person name="Liebl W."/>
            <person name="Zverlov V."/>
        </authorList>
    </citation>
    <scope>NUCLEOTIDE SEQUENCE [LARGE SCALE GENOMIC DNA]</scope>
    <source>
        <strain evidence="4 5">MD1</strain>
    </source>
</reference>
<evidence type="ECO:0000256" key="1">
    <source>
        <dbReference type="ARBA" id="ARBA00006464"/>
    </source>
</evidence>
<feature type="transmembrane region" description="Helical" evidence="2">
    <location>
        <begin position="21"/>
        <end position="45"/>
    </location>
</feature>
<evidence type="ECO:0000313" key="4">
    <source>
        <dbReference type="EMBL" id="MBB2184084.1"/>
    </source>
</evidence>
<evidence type="ECO:0000259" key="3">
    <source>
        <dbReference type="Pfam" id="PF02397"/>
    </source>
</evidence>
<evidence type="ECO:0000256" key="2">
    <source>
        <dbReference type="SAM" id="Phobius"/>
    </source>
</evidence>
<dbReference type="Pfam" id="PF02397">
    <property type="entry name" value="Bac_transf"/>
    <property type="match status" value="1"/>
</dbReference>
<keyword evidence="4" id="KW-0808">Transferase</keyword>
<dbReference type="AlphaFoldDB" id="A0A839K2N5"/>
<feature type="domain" description="Bacterial sugar transferase" evidence="3">
    <location>
        <begin position="19"/>
        <end position="194"/>
    </location>
</feature>
<sequence length="216" mass="24983">MEKGQERVLRRGFYYKYGKRLMDIVFSLSALLILSPVILLVAALVRFKIGSPVLFKQERPGRREKIFTLYKFRTMTDERGEDGKLLPDELRLTSFGRFIRSTSLDELPELLNIIKGDMSIVGPRPLLVRYLGYYKPSERRRHEVKPGLTGIAQVSGRNYLGWEKRFECDVYYVDHITFLGDLIIILKTIKKVLQRKDIAVGDQKVLANLDEERGAS</sequence>
<dbReference type="GO" id="GO:0016780">
    <property type="term" value="F:phosphotransferase activity, for other substituted phosphate groups"/>
    <property type="evidence" value="ECO:0007669"/>
    <property type="project" value="TreeGrafter"/>
</dbReference>
<name>A0A839K2N5_9FIRM</name>
<organism evidence="4 5">
    <name type="scientific">Variimorphobacter saccharofermentans</name>
    <dbReference type="NCBI Taxonomy" id="2755051"/>
    <lineage>
        <taxon>Bacteria</taxon>
        <taxon>Bacillati</taxon>
        <taxon>Bacillota</taxon>
        <taxon>Clostridia</taxon>
        <taxon>Lachnospirales</taxon>
        <taxon>Lachnospiraceae</taxon>
        <taxon>Variimorphobacter</taxon>
    </lineage>
</organism>
<keyword evidence="2" id="KW-1133">Transmembrane helix</keyword>
<comment type="caution">
    <text evidence="4">The sequence shown here is derived from an EMBL/GenBank/DDBJ whole genome shotgun (WGS) entry which is preliminary data.</text>
</comment>
<dbReference type="EMBL" id="JACEGA010000001">
    <property type="protein sequence ID" value="MBB2184084.1"/>
    <property type="molecule type" value="Genomic_DNA"/>
</dbReference>
<protein>
    <submittedName>
        <fullName evidence="4">Sugar transferase</fullName>
    </submittedName>
</protein>
<keyword evidence="2" id="KW-0812">Transmembrane</keyword>
<keyword evidence="2" id="KW-0472">Membrane</keyword>
<evidence type="ECO:0000313" key="5">
    <source>
        <dbReference type="Proteomes" id="UP000574276"/>
    </source>
</evidence>
<gene>
    <name evidence="4" type="ORF">H0486_14480</name>
</gene>
<dbReference type="PANTHER" id="PTHR30576:SF8">
    <property type="entry name" value="UNDECAPRENYL-PHOSPHATE GALACTOSE PHOSPHOTRANSFERASE"/>
    <property type="match status" value="1"/>
</dbReference>
<dbReference type="PANTHER" id="PTHR30576">
    <property type="entry name" value="COLANIC BIOSYNTHESIS UDP-GLUCOSE LIPID CARRIER TRANSFERASE"/>
    <property type="match status" value="1"/>
</dbReference>
<proteinExistence type="inferred from homology"/>
<dbReference type="Proteomes" id="UP000574276">
    <property type="component" value="Unassembled WGS sequence"/>
</dbReference>
<comment type="similarity">
    <text evidence="1">Belongs to the bacterial sugar transferase family.</text>
</comment>
<keyword evidence="5" id="KW-1185">Reference proteome</keyword>
<dbReference type="InterPro" id="IPR003362">
    <property type="entry name" value="Bact_transf"/>
</dbReference>
<dbReference type="RefSeq" id="WP_323163551.1">
    <property type="nucleotide sequence ID" value="NZ_JACEGA010000001.1"/>
</dbReference>
<accession>A0A839K2N5</accession>